<gene>
    <name evidence="3" type="ORF">VHEMI00590</name>
</gene>
<dbReference type="PANTHER" id="PTHR38046">
    <property type="entry name" value="CRYPTIC LOCI REGULATOR 2"/>
    <property type="match status" value="1"/>
</dbReference>
<evidence type="ECO:0000256" key="1">
    <source>
        <dbReference type="SAM" id="MobiDB-lite"/>
    </source>
</evidence>
<proteinExistence type="predicted"/>
<feature type="region of interest" description="Disordered" evidence="1">
    <location>
        <begin position="23"/>
        <end position="49"/>
    </location>
</feature>
<dbReference type="GO" id="GO:0033553">
    <property type="term" value="C:rDNA heterochromatin"/>
    <property type="evidence" value="ECO:0007669"/>
    <property type="project" value="TreeGrafter"/>
</dbReference>
<feature type="region of interest" description="Disordered" evidence="1">
    <location>
        <begin position="171"/>
        <end position="211"/>
    </location>
</feature>
<protein>
    <recommendedName>
        <fullName evidence="2">Cryptic loci regulator 2 N-terminal domain-containing protein</fullName>
    </recommendedName>
</protein>
<evidence type="ECO:0000259" key="2">
    <source>
        <dbReference type="Pfam" id="PF16761"/>
    </source>
</evidence>
<dbReference type="HOGENOM" id="CLU_029547_0_0_1"/>
<evidence type="ECO:0000313" key="3">
    <source>
        <dbReference type="EMBL" id="CEJ80409.1"/>
    </source>
</evidence>
<feature type="compositionally biased region" description="Low complexity" evidence="1">
    <location>
        <begin position="200"/>
        <end position="211"/>
    </location>
</feature>
<evidence type="ECO:0000313" key="4">
    <source>
        <dbReference type="Proteomes" id="UP000039046"/>
    </source>
</evidence>
<dbReference type="GO" id="GO:0070824">
    <property type="term" value="C:SHREC complex"/>
    <property type="evidence" value="ECO:0007669"/>
    <property type="project" value="InterPro"/>
</dbReference>
<name>A0A0A1T4Y2_9HYPO</name>
<dbReference type="Pfam" id="PF16761">
    <property type="entry name" value="Clr2_transil"/>
    <property type="match status" value="1"/>
</dbReference>
<dbReference type="GO" id="GO:0031934">
    <property type="term" value="C:mating-type region heterochromatin"/>
    <property type="evidence" value="ECO:0007669"/>
    <property type="project" value="TreeGrafter"/>
</dbReference>
<sequence>MSEVKTLETVIIARSDGVDTGPGYWPIATTPAAKKPTTTTKEVPEKAPRAKPQMIRLNDDDPRFIEWKVKLGMLLKQELAPEPDEGNAWFVQFPRGYWLYEKSKHLWVSGYPVKSKLFKSPQEFALHLLWLLSSSKDYKDCSCVHCNAHNVTKITLDDTPTMAIAELAPKSQQVKETPVPLPAMPGQPVQKPQPPPQPQPRAVTPATAQSTPPAAAWNLRSSLLFRPGELVWYQTGHTWRIGIIASCTQSGNEIMPLGFAMVPQPNVVKQMGEIRPFLTFMVPDLSFQELKGKKFDDVRWDSLLQACSVDPARREAAVLDASKLAASRIASTYSLWSLLSGDPTSKSTTYYGCFLGAERVEVGDCLRVKQLPPEYNIAGDGLALGVRYIFTMQDYPGAVFFRGPLYRPADPTIASTSLVPDEALPIALRDESNWRNHVNSSPRRGWVLVQENMVLKEILLAGRFYPAHRILPILDPASLQRAMQLGNVDGVHVFLNSRLEQPQEYVGRQRNRKQSMGLAVVQGKSLSLEPHIREEPDN</sequence>
<dbReference type="GO" id="GO:0030466">
    <property type="term" value="P:silent mating-type cassette heterochromatin formation"/>
    <property type="evidence" value="ECO:0007669"/>
    <property type="project" value="TreeGrafter"/>
</dbReference>
<feature type="compositionally biased region" description="Pro residues" evidence="1">
    <location>
        <begin position="179"/>
        <end position="199"/>
    </location>
</feature>
<keyword evidence="4" id="KW-1185">Reference proteome</keyword>
<feature type="domain" description="Cryptic loci regulator 2 N-terminal" evidence="2">
    <location>
        <begin position="91"/>
        <end position="146"/>
    </location>
</feature>
<reference evidence="3 4" key="1">
    <citation type="journal article" date="2015" name="Genome Announc.">
        <title>Draft Genome Sequence and Gene Annotation of the Entomopathogenic Fungus Verticillium hemipterigenum.</title>
        <authorList>
            <person name="Horn F."/>
            <person name="Habel A."/>
            <person name="Scharf D.H."/>
            <person name="Dworschak J."/>
            <person name="Brakhage A.A."/>
            <person name="Guthke R."/>
            <person name="Hertweck C."/>
            <person name="Linde J."/>
        </authorList>
    </citation>
    <scope>NUCLEOTIDE SEQUENCE [LARGE SCALE GENOMIC DNA]</scope>
</reference>
<dbReference type="STRING" id="1531966.A0A0A1T4Y2"/>
<dbReference type="PANTHER" id="PTHR38046:SF1">
    <property type="entry name" value="CRYPTIC LOCI REGULATOR 2"/>
    <property type="match status" value="1"/>
</dbReference>
<organism evidence="3 4">
    <name type="scientific">[Torrubiella] hemipterigena</name>
    <dbReference type="NCBI Taxonomy" id="1531966"/>
    <lineage>
        <taxon>Eukaryota</taxon>
        <taxon>Fungi</taxon>
        <taxon>Dikarya</taxon>
        <taxon>Ascomycota</taxon>
        <taxon>Pezizomycotina</taxon>
        <taxon>Sordariomycetes</taxon>
        <taxon>Hypocreomycetidae</taxon>
        <taxon>Hypocreales</taxon>
        <taxon>Clavicipitaceae</taxon>
        <taxon>Clavicipitaceae incertae sedis</taxon>
        <taxon>'Torrubiella' clade</taxon>
    </lineage>
</organism>
<dbReference type="AlphaFoldDB" id="A0A0A1T4Y2"/>
<dbReference type="EMBL" id="CDHN01000001">
    <property type="protein sequence ID" value="CEJ80409.1"/>
    <property type="molecule type" value="Genomic_DNA"/>
</dbReference>
<dbReference type="OrthoDB" id="2421327at2759"/>
<dbReference type="Proteomes" id="UP000039046">
    <property type="component" value="Unassembled WGS sequence"/>
</dbReference>
<dbReference type="InterPro" id="IPR031915">
    <property type="entry name" value="Clr2_N"/>
</dbReference>
<dbReference type="InterPro" id="IPR038986">
    <property type="entry name" value="Clr2"/>
</dbReference>
<accession>A0A0A1T4Y2</accession>
<feature type="compositionally biased region" description="Low complexity" evidence="1">
    <location>
        <begin position="28"/>
        <end position="41"/>
    </location>
</feature>